<evidence type="ECO:0000256" key="8">
    <source>
        <dbReference type="ARBA" id="ARBA00022741"/>
    </source>
</evidence>
<evidence type="ECO:0000256" key="5">
    <source>
        <dbReference type="ARBA" id="ARBA00022692"/>
    </source>
</evidence>
<dbReference type="GO" id="GO:0046872">
    <property type="term" value="F:metal ion binding"/>
    <property type="evidence" value="ECO:0007669"/>
    <property type="project" value="UniProtKB-KW"/>
</dbReference>
<dbReference type="OrthoDB" id="10006362at2759"/>
<dbReference type="AlphaFoldDB" id="A0A1S3PV53"/>
<dbReference type="InterPro" id="IPR032628">
    <property type="entry name" value="AC_N"/>
</dbReference>
<evidence type="ECO:0000256" key="19">
    <source>
        <dbReference type="RuleBase" id="RU000405"/>
    </source>
</evidence>
<evidence type="ECO:0000256" key="17">
    <source>
        <dbReference type="PIRNR" id="PIRNR039050"/>
    </source>
</evidence>
<evidence type="ECO:0000256" key="20">
    <source>
        <dbReference type="SAM" id="Phobius"/>
    </source>
</evidence>
<comment type="cofactor">
    <cofactor evidence="18">
        <name>Mg(2+)</name>
        <dbReference type="ChEBI" id="CHEBI:18420"/>
    </cofactor>
    <cofactor evidence="18">
        <name>Mn(2+)</name>
        <dbReference type="ChEBI" id="CHEBI:29035"/>
    </cofactor>
    <text evidence="18">Binds 2 magnesium ions per subunit. Is also active with manganese (in vitro).</text>
</comment>
<keyword evidence="9 17" id="KW-0067">ATP-binding</keyword>
<evidence type="ECO:0000256" key="7">
    <source>
        <dbReference type="ARBA" id="ARBA00022737"/>
    </source>
</evidence>
<comment type="subcellular location">
    <subcellularLocation>
        <location evidence="3">Membrane</location>
        <topology evidence="3">Multi-pass membrane protein</topology>
    </subcellularLocation>
</comment>
<comment type="similarity">
    <text evidence="17 19">Belongs to the adenylyl cyclase class-4/guanylyl cyclase family.</text>
</comment>
<evidence type="ECO:0000256" key="6">
    <source>
        <dbReference type="ARBA" id="ARBA00022723"/>
    </source>
</evidence>
<evidence type="ECO:0000256" key="15">
    <source>
        <dbReference type="ARBA" id="ARBA00023211"/>
    </source>
</evidence>
<dbReference type="InterPro" id="IPR009398">
    <property type="entry name" value="Adcy_conserved_dom"/>
</dbReference>
<sequence length="1149" mass="129910">MPAKGKYLLNDQELKHEALYRKFSCISQYQPLVLLLGLSMLSCGALIILFFALHLSAEEHCAFVSVVSCSLCVFLAVFVLVCTETLTQRWRRLLGLVVWATHLTMGFTFIFSGPLILPWDQVPFFLFIIFTVYTMLPFQMCYAVVLSVISSLSHIMVLTLRLTVFNTQDPSPFLANQLLSNAVVFLCGSGVGAFHKVLMERALRQTFQDTLRCLGIRMKLEIEKRQQENLLQSVLPVYISMKMKLAIMERLQDCKDKEEQQRLVKDNNFHSLYVKRHENVSILYADIVGFTRLASDCSPKELVIMLNELFGKFDQIAKENECMRIKILGDCYYCVSGLPVSLPMHAKNCVKMGLDMCEAIKQVREATGVDINMRVGVHSGNVLCGVIGLRKWQFDVWSHDVTLANYMESGGLPGRVHITEATLKHLNKAYEVEEGNGGLRDAYLKELNIQTYLVIDPRSKDQALNSRSMPKPRVNDGLKMRASVRMTRYLESWGAVKPFAHLQSREGYTTDTMVNGKSRCKDIPLRTAHSKITESFDESVEEPFSSPAPPLSTYKNKSQKSKFDEELHNEMTTTIDELSNKQWVKSEISSLAVWFPKKELEKQYRAIDLPMFKHYIGCATFIFFCIFVVQMFVTKDSKMLGMSFGVLACVLLLTLGICFAGHLQRLFPEKLSSCQWLPAVSEAVVKRPCVRLPLVTITTAVIIILAVFNLCFIQTKSPCDINSNPDLIRSDNSSEQHPGSLFYLPYSVFSCILALIACGVFLRVSFEVKVVFLTLASAAYYIIILSAKAGLFSCYGQMLYNQLNENRTEDSGTILRALGLVKHPKVMSCIYITLFLVTMLIISQQNESCFRQDFLLKNKNRTEQDEIETRENLNRLLLENVLPAHVAALFVGENKKNEVGFLTNTLLTEKYKDLYYKSYDCVCVMFASVPDFKEFYTECDINKEGLECLRLLNEIIADFDELLSKPKFSGVEKIKTIGSTYMAAAGLSGTPGQENNQDRDRQQAQIGNMVEFAIALIGKLDGINRHSFNSFRLRVGINHGPVIAGVIGARKPQYDIWGNTVNVASRMESTGELGKIQVQYNNLVLSLLVWLERLPITTQKPWLHAFSIIMSCSLLRLCSRSQRRHRTCSRSWATPVSAEASSTSREKAS</sequence>
<dbReference type="FunFam" id="3.30.70.1230:FF:000012">
    <property type="entry name" value="Adenylate cyclase"/>
    <property type="match status" value="1"/>
</dbReference>
<keyword evidence="13 17" id="KW-0472">Membrane</keyword>
<dbReference type="PIRSF" id="PIRSF039050">
    <property type="entry name" value="Ade_cyc"/>
    <property type="match status" value="1"/>
</dbReference>
<evidence type="ECO:0000256" key="3">
    <source>
        <dbReference type="ARBA" id="ARBA00004141"/>
    </source>
</evidence>
<dbReference type="InterPro" id="IPR001054">
    <property type="entry name" value="A/G_cyclase"/>
</dbReference>
<dbReference type="GeneID" id="106587576"/>
<evidence type="ECO:0000259" key="21">
    <source>
        <dbReference type="PROSITE" id="PS50125"/>
    </source>
</evidence>
<organism evidence="22 23">
    <name type="scientific">Salmo salar</name>
    <name type="common">Atlantic salmon</name>
    <dbReference type="NCBI Taxonomy" id="8030"/>
    <lineage>
        <taxon>Eukaryota</taxon>
        <taxon>Metazoa</taxon>
        <taxon>Chordata</taxon>
        <taxon>Craniata</taxon>
        <taxon>Vertebrata</taxon>
        <taxon>Euteleostomi</taxon>
        <taxon>Actinopterygii</taxon>
        <taxon>Neopterygii</taxon>
        <taxon>Teleostei</taxon>
        <taxon>Protacanthopterygii</taxon>
        <taxon>Salmoniformes</taxon>
        <taxon>Salmonidae</taxon>
        <taxon>Salmoninae</taxon>
        <taxon>Salmo</taxon>
    </lineage>
</organism>
<evidence type="ECO:0000256" key="9">
    <source>
        <dbReference type="ARBA" id="ARBA00022840"/>
    </source>
</evidence>
<dbReference type="GO" id="GO:0007189">
    <property type="term" value="P:adenylate cyclase-activating G protein-coupled receptor signaling pathway"/>
    <property type="evidence" value="ECO:0007669"/>
    <property type="project" value="TreeGrafter"/>
</dbReference>
<accession>A0A1S3PV53</accession>
<dbReference type="PROSITE" id="PS50125">
    <property type="entry name" value="GUANYLATE_CYCLASE_2"/>
    <property type="match status" value="2"/>
</dbReference>
<evidence type="ECO:0000256" key="10">
    <source>
        <dbReference type="ARBA" id="ARBA00022842"/>
    </source>
</evidence>
<feature type="binding site" evidence="18">
    <location>
        <position position="286"/>
    </location>
    <ligand>
        <name>Mg(2+)</name>
        <dbReference type="ChEBI" id="CHEBI:18420"/>
        <label>1</label>
        <note>catalytic</note>
    </ligand>
</feature>
<protein>
    <recommendedName>
        <fullName evidence="4 17">adenylate cyclase</fullName>
        <ecNumber evidence="4 17">4.6.1.1</ecNumber>
    </recommendedName>
</protein>
<feature type="transmembrane region" description="Helical" evidence="20">
    <location>
        <begin position="778"/>
        <end position="800"/>
    </location>
</feature>
<proteinExistence type="inferred from homology"/>
<feature type="domain" description="Guanylate cyclase" evidence="21">
    <location>
        <begin position="923"/>
        <end position="1068"/>
    </location>
</feature>
<feature type="transmembrane region" description="Helical" evidence="20">
    <location>
        <begin position="612"/>
        <end position="633"/>
    </location>
</feature>
<feature type="binding site" evidence="18">
    <location>
        <position position="330"/>
    </location>
    <ligand>
        <name>Mg(2+)</name>
        <dbReference type="ChEBI" id="CHEBI:18420"/>
        <label>1</label>
        <note>catalytic</note>
    </ligand>
</feature>
<evidence type="ECO:0000256" key="16">
    <source>
        <dbReference type="ARBA" id="ARBA00023239"/>
    </source>
</evidence>
<feature type="binding site" evidence="18">
    <location>
        <position position="287"/>
    </location>
    <ligand>
        <name>Mg(2+)</name>
        <dbReference type="ChEBI" id="CHEBI:18420"/>
        <label>2</label>
        <note>catalytic</note>
    </ligand>
</feature>
<reference evidence="23" key="1">
    <citation type="submission" date="2025-08" db="UniProtKB">
        <authorList>
            <consortium name="RefSeq"/>
        </authorList>
    </citation>
    <scope>IDENTIFICATION</scope>
</reference>
<dbReference type="CDD" id="cd07302">
    <property type="entry name" value="CHD"/>
    <property type="match status" value="2"/>
</dbReference>
<feature type="transmembrane region" description="Helical" evidence="20">
    <location>
        <begin position="32"/>
        <end position="56"/>
    </location>
</feature>
<feature type="domain" description="Guanylate cyclase" evidence="21">
    <location>
        <begin position="281"/>
        <end position="408"/>
    </location>
</feature>
<dbReference type="KEGG" id="sasa:106587576"/>
<evidence type="ECO:0000313" key="22">
    <source>
        <dbReference type="Proteomes" id="UP001652741"/>
    </source>
</evidence>
<dbReference type="SUPFAM" id="SSF55073">
    <property type="entry name" value="Nucleotide cyclase"/>
    <property type="match status" value="2"/>
</dbReference>
<dbReference type="PANTHER" id="PTHR45627:SF9">
    <property type="entry name" value="ADENYLATE CYCLASE TYPE 7"/>
    <property type="match status" value="1"/>
</dbReference>
<evidence type="ECO:0000256" key="2">
    <source>
        <dbReference type="ARBA" id="ARBA00001936"/>
    </source>
</evidence>
<dbReference type="Pfam" id="PF00211">
    <property type="entry name" value="Guanylate_cyc"/>
    <property type="match status" value="2"/>
</dbReference>
<feature type="transmembrane region" description="Helical" evidence="20">
    <location>
        <begin position="93"/>
        <end position="111"/>
    </location>
</feature>
<keyword evidence="16 17" id="KW-0456">Lyase</keyword>
<keyword evidence="12 17" id="KW-0115">cAMP biosynthesis</keyword>
<evidence type="ECO:0000256" key="1">
    <source>
        <dbReference type="ARBA" id="ARBA00001593"/>
    </source>
</evidence>
<feature type="binding site" evidence="18">
    <location>
        <position position="330"/>
    </location>
    <ligand>
        <name>Mg(2+)</name>
        <dbReference type="ChEBI" id="CHEBI:18420"/>
        <label>2</label>
        <note>catalytic</note>
    </ligand>
</feature>
<keyword evidence="14" id="KW-0325">Glycoprotein</keyword>
<feature type="transmembrane region" description="Helical" evidence="20">
    <location>
        <begin position="639"/>
        <end position="663"/>
    </location>
</feature>
<dbReference type="GO" id="GO:0005524">
    <property type="term" value="F:ATP binding"/>
    <property type="evidence" value="ECO:0007669"/>
    <property type="project" value="UniProtKB-UniRule"/>
</dbReference>
<evidence type="ECO:0000313" key="23">
    <source>
        <dbReference type="RefSeq" id="XP_014031570.1"/>
    </source>
</evidence>
<keyword evidence="15 18" id="KW-0464">Manganese</keyword>
<feature type="binding site" evidence="18">
    <location>
        <position position="286"/>
    </location>
    <ligand>
        <name>Mg(2+)</name>
        <dbReference type="ChEBI" id="CHEBI:18420"/>
        <label>2</label>
        <note>catalytic</note>
    </ligand>
</feature>
<dbReference type="GO" id="GO:0005886">
    <property type="term" value="C:plasma membrane"/>
    <property type="evidence" value="ECO:0007669"/>
    <property type="project" value="InterPro"/>
</dbReference>
<comment type="catalytic activity">
    <reaction evidence="1 17">
        <text>ATP = 3',5'-cyclic AMP + diphosphate</text>
        <dbReference type="Rhea" id="RHEA:15389"/>
        <dbReference type="ChEBI" id="CHEBI:30616"/>
        <dbReference type="ChEBI" id="CHEBI:33019"/>
        <dbReference type="ChEBI" id="CHEBI:58165"/>
        <dbReference type="EC" id="4.6.1.1"/>
    </reaction>
</comment>
<evidence type="ECO:0000256" key="18">
    <source>
        <dbReference type="PIRSR" id="PIRSR039050-51"/>
    </source>
</evidence>
<dbReference type="PROSITE" id="PS00452">
    <property type="entry name" value="GUANYLATE_CYCLASE_1"/>
    <property type="match status" value="2"/>
</dbReference>
<gene>
    <name evidence="23" type="primary">LOC106587576</name>
</gene>
<feature type="transmembrane region" description="Helical" evidence="20">
    <location>
        <begin position="62"/>
        <end position="81"/>
    </location>
</feature>
<keyword evidence="11 20" id="KW-1133">Transmembrane helix</keyword>
<keyword evidence="22" id="KW-1185">Reference proteome</keyword>
<evidence type="ECO:0000256" key="13">
    <source>
        <dbReference type="ARBA" id="ARBA00023136"/>
    </source>
</evidence>
<dbReference type="InterPro" id="IPR030672">
    <property type="entry name" value="Adcy"/>
</dbReference>
<dbReference type="InterPro" id="IPR029787">
    <property type="entry name" value="Nucleotide_cyclase"/>
</dbReference>
<dbReference type="Pfam" id="PF16214">
    <property type="entry name" value="AC_N"/>
    <property type="match status" value="1"/>
</dbReference>
<feature type="transmembrane region" description="Helical" evidence="20">
    <location>
        <begin position="743"/>
        <end position="766"/>
    </location>
</feature>
<keyword evidence="5 20" id="KW-0812">Transmembrane</keyword>
<dbReference type="GO" id="GO:0007193">
    <property type="term" value="P:adenylate cyclase-inhibiting G protein-coupled receptor signaling pathway"/>
    <property type="evidence" value="ECO:0007669"/>
    <property type="project" value="TreeGrafter"/>
</dbReference>
<dbReference type="SMART" id="SM00044">
    <property type="entry name" value="CYCc"/>
    <property type="match status" value="2"/>
</dbReference>
<keyword evidence="8 17" id="KW-0547">Nucleotide-binding</keyword>
<dbReference type="InterPro" id="IPR018297">
    <property type="entry name" value="A/G_cyclase_CS"/>
</dbReference>
<comment type="cofactor">
    <cofactor evidence="2">
        <name>Mn(2+)</name>
        <dbReference type="ChEBI" id="CHEBI:29035"/>
    </cofactor>
</comment>
<evidence type="ECO:0000256" key="12">
    <source>
        <dbReference type="ARBA" id="ARBA00022998"/>
    </source>
</evidence>
<evidence type="ECO:0000256" key="14">
    <source>
        <dbReference type="ARBA" id="ARBA00023180"/>
    </source>
</evidence>
<dbReference type="GO" id="GO:0004016">
    <property type="term" value="F:adenylate cyclase activity"/>
    <property type="evidence" value="ECO:0007669"/>
    <property type="project" value="UniProtKB-EC"/>
</dbReference>
<dbReference type="GO" id="GO:0006171">
    <property type="term" value="P:cAMP biosynthetic process"/>
    <property type="evidence" value="ECO:0007669"/>
    <property type="project" value="UniProtKB-KW"/>
</dbReference>
<dbReference type="Proteomes" id="UP001652741">
    <property type="component" value="Chromosome ssa26"/>
</dbReference>
<name>A0A1S3PV53_SALSA</name>
<dbReference type="GO" id="GO:0035556">
    <property type="term" value="P:intracellular signal transduction"/>
    <property type="evidence" value="ECO:0007669"/>
    <property type="project" value="InterPro"/>
</dbReference>
<dbReference type="PANTHER" id="PTHR45627">
    <property type="entry name" value="ADENYLATE CYCLASE TYPE 1"/>
    <property type="match status" value="1"/>
</dbReference>
<dbReference type="Gene3D" id="3.30.70.1230">
    <property type="entry name" value="Nucleotide cyclase"/>
    <property type="match status" value="2"/>
</dbReference>
<dbReference type="EC" id="4.6.1.1" evidence="4 17"/>
<dbReference type="RefSeq" id="XP_014031570.1">
    <property type="nucleotide sequence ID" value="XM_014176095.2"/>
</dbReference>
<keyword evidence="10 17" id="KW-0460">Magnesium</keyword>
<evidence type="ECO:0000256" key="11">
    <source>
        <dbReference type="ARBA" id="ARBA00022989"/>
    </source>
</evidence>
<keyword evidence="7" id="KW-0677">Repeat</keyword>
<keyword evidence="6 17" id="KW-0479">Metal-binding</keyword>
<comment type="function">
    <text evidence="17">Catalyzes the formation of the signaling molecule cAMP in response to G-protein signaling.</text>
</comment>
<feature type="transmembrane region" description="Helical" evidence="20">
    <location>
        <begin position="694"/>
        <end position="715"/>
    </location>
</feature>
<dbReference type="Pfam" id="PF06327">
    <property type="entry name" value="Adcy_cons_dom"/>
    <property type="match status" value="1"/>
</dbReference>
<evidence type="ECO:0000256" key="4">
    <source>
        <dbReference type="ARBA" id="ARBA00012201"/>
    </source>
</evidence>
<dbReference type="FunFam" id="3.30.70.1230:FF:000008">
    <property type="entry name" value="Adenylate cyclase type 9"/>
    <property type="match status" value="1"/>
</dbReference>